<dbReference type="PROSITE" id="PS50851">
    <property type="entry name" value="CHEW"/>
    <property type="match status" value="1"/>
</dbReference>
<dbReference type="InterPro" id="IPR002545">
    <property type="entry name" value="CheW-lke_dom"/>
</dbReference>
<dbReference type="InterPro" id="IPR036061">
    <property type="entry name" value="CheW-like_dom_sf"/>
</dbReference>
<dbReference type="SUPFAM" id="SSF50341">
    <property type="entry name" value="CheW-like"/>
    <property type="match status" value="1"/>
</dbReference>
<evidence type="ECO:0000313" key="7">
    <source>
        <dbReference type="Proteomes" id="UP000637720"/>
    </source>
</evidence>
<sequence>MTEQKTTANELKVIVFQLNDESYGVDVYQVRSIERMQPITRVPGAPPFVKGVINLRGVVTPVIDLRSRLGLKERPYTDETRIIIVSVDDKDVGLIVDAANDVIDLPASSVEPPPDVVGGVRTEFLRGVAKWGDGVLVLLNLDRVLTLDERTQLKQLEG</sequence>
<proteinExistence type="predicted"/>
<evidence type="ECO:0000256" key="1">
    <source>
        <dbReference type="ARBA" id="ARBA00004496"/>
    </source>
</evidence>
<feature type="domain" description="CheW-like" evidence="5">
    <location>
        <begin position="10"/>
        <end position="150"/>
    </location>
</feature>
<dbReference type="Gene3D" id="2.30.30.40">
    <property type="entry name" value="SH3 Domains"/>
    <property type="match status" value="1"/>
</dbReference>
<accession>A0A8J3BCX8</accession>
<keyword evidence="7" id="KW-1185">Reference proteome</keyword>
<dbReference type="Proteomes" id="UP000637720">
    <property type="component" value="Unassembled WGS sequence"/>
</dbReference>
<evidence type="ECO:0000259" key="5">
    <source>
        <dbReference type="PROSITE" id="PS50851"/>
    </source>
</evidence>
<dbReference type="InterPro" id="IPR039315">
    <property type="entry name" value="CheW"/>
</dbReference>
<dbReference type="EMBL" id="BMOF01000014">
    <property type="protein sequence ID" value="GGJ97783.1"/>
    <property type="molecule type" value="Genomic_DNA"/>
</dbReference>
<reference evidence="6" key="2">
    <citation type="submission" date="2020-09" db="EMBL/GenBank/DDBJ databases">
        <authorList>
            <person name="Sun Q."/>
            <person name="Ohkuma M."/>
        </authorList>
    </citation>
    <scope>NUCLEOTIDE SEQUENCE</scope>
    <source>
        <strain evidence="6">JCM 14719</strain>
    </source>
</reference>
<dbReference type="GO" id="GO:0006935">
    <property type="term" value="P:chemotaxis"/>
    <property type="evidence" value="ECO:0007669"/>
    <property type="project" value="UniProtKB-KW"/>
</dbReference>
<evidence type="ECO:0000256" key="4">
    <source>
        <dbReference type="ARBA" id="ARBA00022500"/>
    </source>
</evidence>
<organism evidence="6 7">
    <name type="scientific">Calditerricola satsumensis</name>
    <dbReference type="NCBI Taxonomy" id="373054"/>
    <lineage>
        <taxon>Bacteria</taxon>
        <taxon>Bacillati</taxon>
        <taxon>Bacillota</taxon>
        <taxon>Bacilli</taxon>
        <taxon>Bacillales</taxon>
        <taxon>Bacillaceae</taxon>
        <taxon>Calditerricola</taxon>
    </lineage>
</organism>
<protein>
    <recommendedName>
        <fullName evidence="2">Chemotaxis protein CheW</fullName>
    </recommendedName>
</protein>
<dbReference type="Pfam" id="PF01584">
    <property type="entry name" value="CheW"/>
    <property type="match status" value="1"/>
</dbReference>
<dbReference type="Gene3D" id="2.40.50.180">
    <property type="entry name" value="CheA-289, Domain 4"/>
    <property type="match status" value="1"/>
</dbReference>
<dbReference type="FunFam" id="2.40.50.180:FF:000002">
    <property type="entry name" value="Chemotaxis protein CheW"/>
    <property type="match status" value="1"/>
</dbReference>
<evidence type="ECO:0000313" key="6">
    <source>
        <dbReference type="EMBL" id="GGJ97783.1"/>
    </source>
</evidence>
<dbReference type="GO" id="GO:0005829">
    <property type="term" value="C:cytosol"/>
    <property type="evidence" value="ECO:0007669"/>
    <property type="project" value="TreeGrafter"/>
</dbReference>
<comment type="subcellular location">
    <subcellularLocation>
        <location evidence="1">Cytoplasm</location>
    </subcellularLocation>
</comment>
<evidence type="ECO:0000256" key="3">
    <source>
        <dbReference type="ARBA" id="ARBA00022490"/>
    </source>
</evidence>
<dbReference type="AlphaFoldDB" id="A0A8J3BCX8"/>
<comment type="caution">
    <text evidence="6">The sequence shown here is derived from an EMBL/GenBank/DDBJ whole genome shotgun (WGS) entry which is preliminary data.</text>
</comment>
<reference evidence="6" key="1">
    <citation type="journal article" date="2014" name="Int. J. Syst. Evol. Microbiol.">
        <title>Complete genome sequence of Corynebacterium casei LMG S-19264T (=DSM 44701T), isolated from a smear-ripened cheese.</title>
        <authorList>
            <consortium name="US DOE Joint Genome Institute (JGI-PGF)"/>
            <person name="Walter F."/>
            <person name="Albersmeier A."/>
            <person name="Kalinowski J."/>
            <person name="Ruckert C."/>
        </authorList>
    </citation>
    <scope>NUCLEOTIDE SEQUENCE</scope>
    <source>
        <strain evidence="6">JCM 14719</strain>
    </source>
</reference>
<keyword evidence="4" id="KW-0145">Chemotaxis</keyword>
<dbReference type="RefSeq" id="WP_054672144.1">
    <property type="nucleotide sequence ID" value="NZ_BMOF01000014.1"/>
</dbReference>
<dbReference type="CDD" id="cd00732">
    <property type="entry name" value="CheW"/>
    <property type="match status" value="1"/>
</dbReference>
<dbReference type="GO" id="GO:0007165">
    <property type="term" value="P:signal transduction"/>
    <property type="evidence" value="ECO:0007669"/>
    <property type="project" value="InterPro"/>
</dbReference>
<dbReference type="SMART" id="SM00260">
    <property type="entry name" value="CheW"/>
    <property type="match status" value="1"/>
</dbReference>
<gene>
    <name evidence="6" type="ORF">GCM10007043_09600</name>
</gene>
<evidence type="ECO:0000256" key="2">
    <source>
        <dbReference type="ARBA" id="ARBA00021483"/>
    </source>
</evidence>
<dbReference type="PANTHER" id="PTHR22617:SF23">
    <property type="entry name" value="CHEMOTAXIS PROTEIN CHEW"/>
    <property type="match status" value="1"/>
</dbReference>
<keyword evidence="3" id="KW-0963">Cytoplasm</keyword>
<dbReference type="PANTHER" id="PTHR22617">
    <property type="entry name" value="CHEMOTAXIS SENSOR HISTIDINE KINASE-RELATED"/>
    <property type="match status" value="1"/>
</dbReference>
<name>A0A8J3BCX8_9BACI</name>